<protein>
    <submittedName>
        <fullName evidence="4">G_PROTEIN_RECEP_F1_2 domain-containing protein</fullName>
    </submittedName>
</protein>
<evidence type="ECO:0000313" key="3">
    <source>
        <dbReference type="Proteomes" id="UP000271162"/>
    </source>
</evidence>
<keyword evidence="1" id="KW-0812">Transmembrane</keyword>
<evidence type="ECO:0000256" key="1">
    <source>
        <dbReference type="SAM" id="Phobius"/>
    </source>
</evidence>
<reference evidence="2 3" key="2">
    <citation type="submission" date="2018-11" db="EMBL/GenBank/DDBJ databases">
        <authorList>
            <consortium name="Pathogen Informatics"/>
        </authorList>
    </citation>
    <scope>NUCLEOTIDE SEQUENCE [LARGE SCALE GENOMIC DNA]</scope>
</reference>
<gene>
    <name evidence="2" type="ORF">NBR_LOCUS10106</name>
</gene>
<name>A0A0N4Y2X3_NIPBR</name>
<dbReference type="Proteomes" id="UP000271162">
    <property type="component" value="Unassembled WGS sequence"/>
</dbReference>
<keyword evidence="3" id="KW-1185">Reference proteome</keyword>
<feature type="transmembrane region" description="Helical" evidence="1">
    <location>
        <begin position="41"/>
        <end position="62"/>
    </location>
</feature>
<accession>A0A0N4Y2X3</accession>
<proteinExistence type="predicted"/>
<sequence>MSAATIYIAYICESFLIIIVNLPLVLTILIREGNRTRREFLIIAGMALGDMIYALGFFLAVARRIEGIGSRE</sequence>
<reference evidence="4" key="1">
    <citation type="submission" date="2017-02" db="UniProtKB">
        <authorList>
            <consortium name="WormBaseParasite"/>
        </authorList>
    </citation>
    <scope>IDENTIFICATION</scope>
</reference>
<organism evidence="4">
    <name type="scientific">Nippostrongylus brasiliensis</name>
    <name type="common">Rat hookworm</name>
    <dbReference type="NCBI Taxonomy" id="27835"/>
    <lineage>
        <taxon>Eukaryota</taxon>
        <taxon>Metazoa</taxon>
        <taxon>Ecdysozoa</taxon>
        <taxon>Nematoda</taxon>
        <taxon>Chromadorea</taxon>
        <taxon>Rhabditida</taxon>
        <taxon>Rhabditina</taxon>
        <taxon>Rhabditomorpha</taxon>
        <taxon>Strongyloidea</taxon>
        <taxon>Heligmosomidae</taxon>
        <taxon>Nippostrongylus</taxon>
    </lineage>
</organism>
<keyword evidence="1" id="KW-1133">Transmembrane helix</keyword>
<dbReference type="AlphaFoldDB" id="A0A0N4Y2X3"/>
<evidence type="ECO:0000313" key="2">
    <source>
        <dbReference type="EMBL" id="VDL73695.1"/>
    </source>
</evidence>
<dbReference type="EMBL" id="UYSL01020255">
    <property type="protein sequence ID" value="VDL73695.1"/>
    <property type="molecule type" value="Genomic_DNA"/>
</dbReference>
<keyword evidence="1" id="KW-0472">Membrane</keyword>
<evidence type="ECO:0000313" key="4">
    <source>
        <dbReference type="WBParaSite" id="NBR_0001010501-mRNA-1"/>
    </source>
</evidence>
<feature type="transmembrane region" description="Helical" evidence="1">
    <location>
        <begin position="6"/>
        <end position="29"/>
    </location>
</feature>
<dbReference type="WBParaSite" id="NBR_0001010501-mRNA-1">
    <property type="protein sequence ID" value="NBR_0001010501-mRNA-1"/>
    <property type="gene ID" value="NBR_0001010501"/>
</dbReference>